<reference evidence="1" key="2">
    <citation type="submission" date="2020-07" db="EMBL/GenBank/DDBJ databases">
        <authorList>
            <person name="Vera ALvarez R."/>
            <person name="Arias-Moreno D.M."/>
            <person name="Jimenez-Jacinto V."/>
            <person name="Jimenez-Bremont J.F."/>
            <person name="Swaminathan K."/>
            <person name="Moose S.P."/>
            <person name="Guerrero-Gonzalez M.L."/>
            <person name="Marino-Ramirez L."/>
            <person name="Landsman D."/>
            <person name="Rodriguez-Kessler M."/>
            <person name="Delgado-Sanchez P."/>
        </authorList>
    </citation>
    <scope>NUCLEOTIDE SEQUENCE</scope>
    <source>
        <tissue evidence="1">Cladode</tissue>
    </source>
</reference>
<dbReference type="EMBL" id="GISG01136002">
    <property type="protein sequence ID" value="MBA4644023.1"/>
    <property type="molecule type" value="Transcribed_RNA"/>
</dbReference>
<organism evidence="1">
    <name type="scientific">Opuntia streptacantha</name>
    <name type="common">Prickly pear cactus</name>
    <name type="synonym">Opuntia cardona</name>
    <dbReference type="NCBI Taxonomy" id="393608"/>
    <lineage>
        <taxon>Eukaryota</taxon>
        <taxon>Viridiplantae</taxon>
        <taxon>Streptophyta</taxon>
        <taxon>Embryophyta</taxon>
        <taxon>Tracheophyta</taxon>
        <taxon>Spermatophyta</taxon>
        <taxon>Magnoliopsida</taxon>
        <taxon>eudicotyledons</taxon>
        <taxon>Gunneridae</taxon>
        <taxon>Pentapetalae</taxon>
        <taxon>Caryophyllales</taxon>
        <taxon>Cactineae</taxon>
        <taxon>Cactaceae</taxon>
        <taxon>Opuntioideae</taxon>
        <taxon>Opuntia</taxon>
    </lineage>
</organism>
<sequence length="111" mass="12460">MGVVSGVEGVGWVGRNGLQEGLFSSPQVVPHLPQEIRIFAVCFRIFWLHTYCPLEVLLSSVIVMSHQVEELSIVGQEENVVGFLAQGRFVKKLHPVVLLLVFVGVNLRRHW</sequence>
<dbReference type="AlphaFoldDB" id="A0A7C9DMF8"/>
<protein>
    <submittedName>
        <fullName evidence="1">Uncharacterized protein</fullName>
    </submittedName>
</protein>
<name>A0A7C9DMF8_OPUST</name>
<evidence type="ECO:0000313" key="1">
    <source>
        <dbReference type="EMBL" id="MBA4644023.1"/>
    </source>
</evidence>
<accession>A0A7C9DMF8</accession>
<reference evidence="1" key="1">
    <citation type="journal article" date="2013" name="J. Plant Res.">
        <title>Effect of fungi and light on seed germination of three Opuntia species from semiarid lands of central Mexico.</title>
        <authorList>
            <person name="Delgado-Sanchez P."/>
            <person name="Jimenez-Bremont J.F."/>
            <person name="Guerrero-Gonzalez Mde L."/>
            <person name="Flores J."/>
        </authorList>
    </citation>
    <scope>NUCLEOTIDE SEQUENCE</scope>
    <source>
        <tissue evidence="1">Cladode</tissue>
    </source>
</reference>
<proteinExistence type="predicted"/>